<name>A5DXE4_LODEL</name>
<accession>A5DXE4</accession>
<evidence type="ECO:0000313" key="2">
    <source>
        <dbReference type="Proteomes" id="UP000001996"/>
    </source>
</evidence>
<dbReference type="KEGG" id="lel:PVL30_002006"/>
<dbReference type="VEuPathDB" id="FungiDB:LELG_02031"/>
<dbReference type="OrthoDB" id="4083723at2759"/>
<organism evidence="1 2">
    <name type="scientific">Lodderomyces elongisporus (strain ATCC 11503 / CBS 2605 / JCM 1781 / NBRC 1676 / NRRL YB-4239)</name>
    <name type="common">Yeast</name>
    <name type="synonym">Saccharomyces elongisporus</name>
    <dbReference type="NCBI Taxonomy" id="379508"/>
    <lineage>
        <taxon>Eukaryota</taxon>
        <taxon>Fungi</taxon>
        <taxon>Dikarya</taxon>
        <taxon>Ascomycota</taxon>
        <taxon>Saccharomycotina</taxon>
        <taxon>Pichiomycetes</taxon>
        <taxon>Debaryomycetaceae</taxon>
        <taxon>Candida/Lodderomyces clade</taxon>
        <taxon>Lodderomyces</taxon>
    </lineage>
</organism>
<dbReference type="AlphaFoldDB" id="A5DXE4"/>
<protein>
    <submittedName>
        <fullName evidence="1">Uncharacterized protein</fullName>
    </submittedName>
</protein>
<dbReference type="EMBL" id="CH981525">
    <property type="protein sequence ID" value="EDK43852.1"/>
    <property type="molecule type" value="Genomic_DNA"/>
</dbReference>
<dbReference type="HOGENOM" id="CLU_523818_0_0_1"/>
<dbReference type="InParanoid" id="A5DXE4"/>
<dbReference type="GeneID" id="5233730"/>
<dbReference type="Proteomes" id="UP000001996">
    <property type="component" value="Unassembled WGS sequence"/>
</dbReference>
<evidence type="ECO:0000313" key="1">
    <source>
        <dbReference type="EMBL" id="EDK43852.1"/>
    </source>
</evidence>
<gene>
    <name evidence="1" type="ORF">LELG_02031</name>
</gene>
<proteinExistence type="predicted"/>
<reference evidence="1 2" key="1">
    <citation type="journal article" date="2009" name="Nature">
        <title>Evolution of pathogenicity and sexual reproduction in eight Candida genomes.</title>
        <authorList>
            <person name="Butler G."/>
            <person name="Rasmussen M.D."/>
            <person name="Lin M.F."/>
            <person name="Santos M.A."/>
            <person name="Sakthikumar S."/>
            <person name="Munro C.A."/>
            <person name="Rheinbay E."/>
            <person name="Grabherr M."/>
            <person name="Forche A."/>
            <person name="Reedy J.L."/>
            <person name="Agrafioti I."/>
            <person name="Arnaud M.B."/>
            <person name="Bates S."/>
            <person name="Brown A.J."/>
            <person name="Brunke S."/>
            <person name="Costanzo M.C."/>
            <person name="Fitzpatrick D.A."/>
            <person name="de Groot P.W."/>
            <person name="Harris D."/>
            <person name="Hoyer L.L."/>
            <person name="Hube B."/>
            <person name="Klis F.M."/>
            <person name="Kodira C."/>
            <person name="Lennard N."/>
            <person name="Logue M.E."/>
            <person name="Martin R."/>
            <person name="Neiman A.M."/>
            <person name="Nikolaou E."/>
            <person name="Quail M.A."/>
            <person name="Quinn J."/>
            <person name="Santos M.C."/>
            <person name="Schmitzberger F.F."/>
            <person name="Sherlock G."/>
            <person name="Shah P."/>
            <person name="Silverstein K.A."/>
            <person name="Skrzypek M.S."/>
            <person name="Soll D."/>
            <person name="Staggs R."/>
            <person name="Stansfield I."/>
            <person name="Stumpf M.P."/>
            <person name="Sudbery P.E."/>
            <person name="Srikantha T."/>
            <person name="Zeng Q."/>
            <person name="Berman J."/>
            <person name="Berriman M."/>
            <person name="Heitman J."/>
            <person name="Gow N.A."/>
            <person name="Lorenz M.C."/>
            <person name="Birren B.W."/>
            <person name="Kellis M."/>
            <person name="Cuomo C.A."/>
        </authorList>
    </citation>
    <scope>NUCLEOTIDE SEQUENCE [LARGE SCALE GENOMIC DNA]</scope>
    <source>
        <strain evidence="2">ATCC 11503 / BCRC 21390 / CBS 2605 / JCM 1781 / NBRC 1676 / NRRL YB-4239</strain>
    </source>
</reference>
<keyword evidence="2" id="KW-1185">Reference proteome</keyword>
<sequence>MFKASGRLRSCLPLHSNAHCRPVRFLSIVDKQNFKSVSDVVTKFEERGPVPSEESKWDSFLSAIKTTNPRLRRDNQQDLTLQTKKDIGAPEQPSVSSTKIINQRSSINDIQNTLLQIESKKELKEFLDLIENIQVPVFNNCPFIQFLLSSRKDDFHVSNNLWIRHRKVCARDIEQSQVDWVYLYLFRFNDNIVHIPNFNLQWIKISEHSPDLILIYMLSYLHSLVNVGQKELAINYFLDWVKDKRIDVQHFPINKLIEILIREKDQEILPDVLHELKAKKIASIDDMTWVKILDYGLRNSIYKLVLIAYRDYIMRQYPTGKIHAEDVILNQKVSNDSVLNSMSNKFLLDILQCFSVNGDVELTMDLIESHFFHRLLTGGTKMNKDLCVRIIESYCYRLEVQRRQNKQKISFEDMQKLIVMIDQFVKNNLEANLPLINAQDLSLPMSILFGGSNSQHSKKLLTRIDIDRYLAVADNLDINNITKDIYMDCLFDFMMKNRTHQKTFLVVAICKAAWNQVTHP</sequence>